<evidence type="ECO:0000256" key="4">
    <source>
        <dbReference type="ARBA" id="ARBA00022840"/>
    </source>
</evidence>
<dbReference type="Gene3D" id="3.40.50.620">
    <property type="entry name" value="HUPs"/>
    <property type="match status" value="1"/>
</dbReference>
<evidence type="ECO:0000313" key="9">
    <source>
        <dbReference type="Proteomes" id="UP001203880"/>
    </source>
</evidence>
<dbReference type="RefSeq" id="WP_249709770.1">
    <property type="nucleotide sequence ID" value="NZ_JAMFMB010000010.1"/>
</dbReference>
<reference evidence="8" key="1">
    <citation type="submission" date="2022-05" db="EMBL/GenBank/DDBJ databases">
        <authorList>
            <person name="Park J.-S."/>
        </authorList>
    </citation>
    <scope>NUCLEOTIDE SEQUENCE</scope>
    <source>
        <strain evidence="8">2012CJ41-6</strain>
    </source>
</reference>
<evidence type="ECO:0000256" key="2">
    <source>
        <dbReference type="ARBA" id="ARBA00022694"/>
    </source>
</evidence>
<comment type="subcellular location">
    <subcellularLocation>
        <location evidence="6">Cytoplasm</location>
    </subcellularLocation>
</comment>
<gene>
    <name evidence="6 8" type="primary">tilS</name>
    <name evidence="8" type="ORF">M3P21_10120</name>
</gene>
<feature type="domain" description="tRNA(Ile)-lysidine/2-thiocytidine synthase N-terminal" evidence="7">
    <location>
        <begin position="24"/>
        <end position="202"/>
    </location>
</feature>
<keyword evidence="6" id="KW-0963">Cytoplasm</keyword>
<dbReference type="PANTHER" id="PTHR43033">
    <property type="entry name" value="TRNA(ILE)-LYSIDINE SYNTHASE-RELATED"/>
    <property type="match status" value="1"/>
</dbReference>
<accession>A0ABT0Q1Y1</accession>
<dbReference type="InterPro" id="IPR012094">
    <property type="entry name" value="tRNA_Ile_lys_synt"/>
</dbReference>
<evidence type="ECO:0000256" key="1">
    <source>
        <dbReference type="ARBA" id="ARBA00022598"/>
    </source>
</evidence>
<evidence type="ECO:0000256" key="5">
    <source>
        <dbReference type="ARBA" id="ARBA00048539"/>
    </source>
</evidence>
<comment type="caution">
    <text evidence="8">The sequence shown here is derived from an EMBL/GenBank/DDBJ whole genome shotgun (WGS) entry which is preliminary data.</text>
</comment>
<keyword evidence="1 6" id="KW-0436">Ligase</keyword>
<dbReference type="SUPFAM" id="SSF52402">
    <property type="entry name" value="Adenine nucleotide alpha hydrolases-like"/>
    <property type="match status" value="1"/>
</dbReference>
<dbReference type="EC" id="6.3.4.19" evidence="6"/>
<keyword evidence="3 6" id="KW-0547">Nucleotide-binding</keyword>
<evidence type="ECO:0000313" key="8">
    <source>
        <dbReference type="EMBL" id="MCL6283885.1"/>
    </source>
</evidence>
<proteinExistence type="inferred from homology"/>
<dbReference type="CDD" id="cd01992">
    <property type="entry name" value="TilS_N"/>
    <property type="match status" value="1"/>
</dbReference>
<dbReference type="InterPro" id="IPR014729">
    <property type="entry name" value="Rossmann-like_a/b/a_fold"/>
</dbReference>
<dbReference type="Proteomes" id="UP001203880">
    <property type="component" value="Unassembled WGS sequence"/>
</dbReference>
<protein>
    <recommendedName>
        <fullName evidence="6">tRNA(Ile)-lysidine synthase</fullName>
        <ecNumber evidence="6">6.3.4.19</ecNumber>
    </recommendedName>
    <alternativeName>
        <fullName evidence="6">tRNA(Ile)-2-lysyl-cytidine synthase</fullName>
    </alternativeName>
    <alternativeName>
        <fullName evidence="6">tRNA(Ile)-lysidine synthetase</fullName>
    </alternativeName>
</protein>
<feature type="binding site" evidence="6">
    <location>
        <begin position="29"/>
        <end position="34"/>
    </location>
    <ligand>
        <name>ATP</name>
        <dbReference type="ChEBI" id="CHEBI:30616"/>
    </ligand>
</feature>
<evidence type="ECO:0000256" key="3">
    <source>
        <dbReference type="ARBA" id="ARBA00022741"/>
    </source>
</evidence>
<evidence type="ECO:0000259" key="7">
    <source>
        <dbReference type="Pfam" id="PF01171"/>
    </source>
</evidence>
<dbReference type="InterPro" id="IPR012795">
    <property type="entry name" value="tRNA_Ile_lys_synt_N"/>
</dbReference>
<dbReference type="EMBL" id="JAMFMB010000010">
    <property type="protein sequence ID" value="MCL6283885.1"/>
    <property type="molecule type" value="Genomic_DNA"/>
</dbReference>
<keyword evidence="9" id="KW-1185">Reference proteome</keyword>
<dbReference type="InterPro" id="IPR011063">
    <property type="entry name" value="TilS/TtcA_N"/>
</dbReference>
<evidence type="ECO:0000256" key="6">
    <source>
        <dbReference type="HAMAP-Rule" id="MF_01161"/>
    </source>
</evidence>
<dbReference type="PANTHER" id="PTHR43033:SF1">
    <property type="entry name" value="TRNA(ILE)-LYSIDINE SYNTHASE-RELATED"/>
    <property type="match status" value="1"/>
</dbReference>
<comment type="domain">
    <text evidence="6">The N-terminal region contains the highly conserved SGGXDS motif, predicted to be a P-loop motif involved in ATP binding.</text>
</comment>
<name>A0ABT0Q1Y1_9RHOB</name>
<sequence length="417" mass="44773">MIHFNDDLLATLLAGLPKPLPDRIGIAVSGGGDSVALLHMASRALAETGCTVLAATVDHGLRPEAAAEATQVAELAASLGIEHSILNWQGWDRQGNLQDQARRARYRLLSGWAQAQDIPVLLTGHTADDQAETVLMRLARSSGVSGLSGMPAMRDLGGVTLLRPLLGVSRKDLRCYLRRQELSWAEDPSNDDTRFDRIKARQALEVLAPLGITGSVLTDVARNMAQAREALERYAEFTAQIALETDMGDVLVDAEVFAGLPEEIRRRLLIGAVCWVSGEEYPPRRAAIDEAMGAIAAGMGATLSGCRILLQKGSIRICRELSAVENVVSPAGEVWDARWRVFGPDSANAVIRPLGEAGLALCPDWRATGRPHAALIASPSVWIDDSLVSAPLAGFDNGWALSLILDEEALFNAFLSH</sequence>
<comment type="function">
    <text evidence="6">Ligates lysine onto the cytidine present at position 34 of the AUA codon-specific tRNA(Ile) that contains the anticodon CAU, in an ATP-dependent manner. Cytidine is converted to lysidine, thus changing the amino acid specificity of the tRNA from methionine to isoleucine.</text>
</comment>
<keyword evidence="2 6" id="KW-0819">tRNA processing</keyword>
<organism evidence="8 9">
    <name type="scientific">Ruegeria spongiae</name>
    <dbReference type="NCBI Taxonomy" id="2942209"/>
    <lineage>
        <taxon>Bacteria</taxon>
        <taxon>Pseudomonadati</taxon>
        <taxon>Pseudomonadota</taxon>
        <taxon>Alphaproteobacteria</taxon>
        <taxon>Rhodobacterales</taxon>
        <taxon>Roseobacteraceae</taxon>
        <taxon>Ruegeria</taxon>
    </lineage>
</organism>
<comment type="catalytic activity">
    <reaction evidence="5 6">
        <text>cytidine(34) in tRNA(Ile2) + L-lysine + ATP = lysidine(34) in tRNA(Ile2) + AMP + diphosphate + H(+)</text>
        <dbReference type="Rhea" id="RHEA:43744"/>
        <dbReference type="Rhea" id="RHEA-COMP:10625"/>
        <dbReference type="Rhea" id="RHEA-COMP:10670"/>
        <dbReference type="ChEBI" id="CHEBI:15378"/>
        <dbReference type="ChEBI" id="CHEBI:30616"/>
        <dbReference type="ChEBI" id="CHEBI:32551"/>
        <dbReference type="ChEBI" id="CHEBI:33019"/>
        <dbReference type="ChEBI" id="CHEBI:82748"/>
        <dbReference type="ChEBI" id="CHEBI:83665"/>
        <dbReference type="ChEBI" id="CHEBI:456215"/>
        <dbReference type="EC" id="6.3.4.19"/>
    </reaction>
</comment>
<dbReference type="GO" id="GO:0032267">
    <property type="term" value="F:tRNA(Ile)-lysidine synthase activity"/>
    <property type="evidence" value="ECO:0007669"/>
    <property type="project" value="UniProtKB-EC"/>
</dbReference>
<dbReference type="NCBIfam" id="TIGR02432">
    <property type="entry name" value="lysidine_TilS_N"/>
    <property type="match status" value="1"/>
</dbReference>
<dbReference type="Pfam" id="PF01171">
    <property type="entry name" value="ATP_bind_3"/>
    <property type="match status" value="1"/>
</dbReference>
<keyword evidence="4 6" id="KW-0067">ATP-binding</keyword>
<dbReference type="HAMAP" id="MF_01161">
    <property type="entry name" value="tRNA_Ile_lys_synt"/>
    <property type="match status" value="1"/>
</dbReference>
<comment type="similarity">
    <text evidence="6">Belongs to the tRNA(Ile)-lysidine synthase family.</text>
</comment>